<dbReference type="InterPro" id="IPR042537">
    <property type="entry name" value="Nucleoporin_Nup155_C_2"/>
</dbReference>
<name>A0AAD7X9N6_9APHY</name>
<reference evidence="9" key="1">
    <citation type="submission" date="2022-11" db="EMBL/GenBank/DDBJ databases">
        <title>Genome Sequence of Cubamyces cubensis.</title>
        <authorList>
            <person name="Buettner E."/>
        </authorList>
    </citation>
    <scope>NUCLEOTIDE SEQUENCE</scope>
    <source>
        <strain evidence="9">MPL-01</strain>
    </source>
</reference>
<comment type="subcellular location">
    <subcellularLocation>
        <location evidence="1">Nucleus</location>
    </subcellularLocation>
</comment>
<dbReference type="EMBL" id="JAPEVG010000107">
    <property type="protein sequence ID" value="KAJ8482752.1"/>
    <property type="molecule type" value="Genomic_DNA"/>
</dbReference>
<dbReference type="Pfam" id="PF08801">
    <property type="entry name" value="Nucleoporin_N"/>
    <property type="match status" value="1"/>
</dbReference>
<sequence>MAFLSSMAAQPNLASSSSAGPLLGSVNGSKLRQTQAASKPAPVLDLPALQAASQVLQEQLVKDSQIVPDLGELISGSPSSASYTVFPDDYRAPFQKRRHIGIPESLWQYYTTTNLATHMGLLPEIDRVWIAIDHNLFLWDYVDGQELSSFVDQPDVITHVALVKPKSGVFIDEITSLLVICTPVTVLLIGVSTTPVPGPNNQTRKEIKLYATDMSIACDVEMSSVIGTPDGRIFMAGSQDGNLYELHYQEKEGWFGKRVQLINHSVGGVQSLLPRIGSSNADDRITMLVSDPARNCFYTLSARNTISVWRTNGDKHVQHLQTISNLYKAAQDKAPGSPALTPQSFNIIALHVIDPSESRSGVQLVAITTNGVRLYFSPSSLGSTYGWGASTTPGFRNLSLAHLSNPYREVSGAFGIGSGQPSQPTSRPYIITILEDTCYDLGTTIAVQRGDVADTDYLVCMAPDLTQIASLGQVRGPQVQQPAPQYVSHAYTTTAVANRIPLTERATLVPVPGLTWGIAPVPRSKYSLATSAPANTPAPLITNELATQFSEPARQYIILTNGGLHWVAKRRAVDALKEAIEEFQVEGNAQPLIDLRDSYGRDQTCAMLLAIASGNTFLDPMEQSPLGSMSHVSADLAAVARQAFYDFGERPTWAERVTYGTSEGSGTATFSGRREGLALYFARLVRPFWKVKLTKPGANGLQELSVPDDILVIAQKNLFALKELLDTNPYLFHSAPGDHTGARSAAASEQEAWKAEQSSVSQLLSLLSRTIEAIAFLLLLNDHKLGELIAQCDPEIQKLASTLTFEELITVEKGVTASRALVNVIINQQIGQQISVDTISEVLQQRCGSFCSTDDVMLYKARENVRKAVETRNPMERQTWLGESLRLFMKGARNLEFDKLREICGDYQELNYAKGAVELPLHCAQAFDTDLQGQEYWIAGCPANDSRAQYWERRKHCYELVLDSLSVFEERCASSKQGATQTDDPETVRGHAYELAFASEDEMFHSTLYDWLISRGMADELLEMRPAYLEAHLKREPASVEKLQLLWKFYVKDGQPLRAAEVLAILAESTEFDLSLDTRLEYLTLAVGNAKSHPVSVGGRHETAIAFLTDLEEKLDVAQVQLELYNTLLPRQHEPEVAERFKALSVRLYNITELYQLWAEPLDLPLIKLLILHVSEHRDDGIVRPIWNKIFEEGRSSHSVEGVDPKVAADRIVTKVIPLGQRYYPSESAFPLQHIASLLVRFALAHKGEIPYGWAPRILVQCGVPYPEVWDILHEMYESQVPPFNEQANVQAISSDIAVLLTDWIEDAKRPQSAASRGEFPVFRIDQAVEQYLAELEPGRTETKAAYELIKRQLRRHCTEGVLLDSSALQRENDALKEELSALQFRLSAAAGAEDSKQGLLRQAEKHELELERQSQIETLRQQAEAEACHQSGMTVTRSCELTTLEDKLRRKQEGLLKCQVQVQALESELCKLGPPPGDKTLDVTTFLQDRPSGPADPAVQTLQPLLQSTPFTQLPDDIIEQFGQLPLLILPAEEVLWSNDKIGRALYVTCDRRYDPIAQKGGGQWQDNKLARALMEDPTSVRELFYRLKDHWYYYGTYRVAGRTQLSTDQTSKLKQSVVRNAINATVSHKGHIAPVALKFVCSSFSNGPLSLQCLGFERVGFNHELYNALLASKKAIQRVNSSAALGIARPELQTKHIPSGVVSSSDDEAEHMTPDPMPYLYYYFKVGRLGTPPKDSLAIVTIPGMTDSGLASDLCKLLRDELGSVRAQIEARQRNKQAAPRKRSASVVDAAQLSALQAENARLKAEVETARADVAQVNPMLDQDRRITHNVNSADLDEQRARMDNLHVQIQSLEHKLMRRLEKHDKITEAIIQLTQAINEARQQVNSVKTQHTEERNRLQILQAELKDRQANHEFDPLRFLRDPQPDLDSENAASVAAATGKCTSGGYMTKGLDEVVWPNGSSTKSHFVSLTTTHRYNPTLNNGGGWEPSWDLEHRNGVRDFFYLEDRTSHYLGTYEYVGQAILPSGDIRGLLRSYTHRLRKRVCQFPEMLPPALTGIAEGMLDGGVLKVVCTGWRRIGFNDHLAKALRGGQGEAAMDSNVRDRQGPQRAPEWVPKEGSRVIPGIVDEEEESGMEERPRKKQKKADQKAQQKAGQKSQKNANKKAQKKANQKVQKRARRKERQRAKQKVQHKAKHKTHW</sequence>
<dbReference type="PANTHER" id="PTHR10350:SF6">
    <property type="entry name" value="NUCLEAR PORE COMPLEX PROTEIN NUP155"/>
    <property type="match status" value="1"/>
</dbReference>
<dbReference type="Gene3D" id="1.25.40.450">
    <property type="entry name" value="Nucleoporin, helical domain, N-terminal subdomain"/>
    <property type="match status" value="1"/>
</dbReference>
<dbReference type="InterPro" id="IPR014908">
    <property type="entry name" value="Nucleoporin_Nup133/Nup155_N"/>
</dbReference>
<dbReference type="FunFam" id="1.25.40.440:FF:000001">
    <property type="entry name" value="Nuclear pore complex subunit"/>
    <property type="match status" value="1"/>
</dbReference>
<feature type="domain" description="Nucleoporin Nup133/Nup155-like N-terminal" evidence="8">
    <location>
        <begin position="93"/>
        <end position="565"/>
    </location>
</feature>
<keyword evidence="3" id="KW-0813">Transport</keyword>
<comment type="caution">
    <text evidence="9">The sequence shown here is derived from an EMBL/GenBank/DDBJ whole genome shotgun (WGS) entry which is preliminary data.</text>
</comment>
<feature type="compositionally biased region" description="Low complexity" evidence="6">
    <location>
        <begin position="2152"/>
        <end position="2162"/>
    </location>
</feature>
<feature type="coiled-coil region" evidence="5">
    <location>
        <begin position="1366"/>
        <end position="1417"/>
    </location>
</feature>
<gene>
    <name evidence="9" type="ORF">ONZ51_g5150</name>
</gene>
<dbReference type="InterPro" id="IPR015943">
    <property type="entry name" value="WD40/YVTN_repeat-like_dom_sf"/>
</dbReference>
<dbReference type="GO" id="GO:0006405">
    <property type="term" value="P:RNA export from nucleus"/>
    <property type="evidence" value="ECO:0007669"/>
    <property type="project" value="TreeGrafter"/>
</dbReference>
<accession>A0AAD7X9N6</accession>
<comment type="similarity">
    <text evidence="2">Belongs to the non-repetitive/WGA-negative nucleoporin family.</text>
</comment>
<proteinExistence type="inferred from homology"/>
<evidence type="ECO:0000313" key="9">
    <source>
        <dbReference type="EMBL" id="KAJ8482752.1"/>
    </source>
</evidence>
<dbReference type="Gene3D" id="1.20.58.1780">
    <property type="match status" value="1"/>
</dbReference>
<dbReference type="GO" id="GO:0000972">
    <property type="term" value="P:transcription-dependent tethering of RNA polymerase II gene DNA at nuclear periphery"/>
    <property type="evidence" value="ECO:0007669"/>
    <property type="project" value="TreeGrafter"/>
</dbReference>
<evidence type="ECO:0000256" key="6">
    <source>
        <dbReference type="SAM" id="MobiDB-lite"/>
    </source>
</evidence>
<feature type="region of interest" description="Disordered" evidence="6">
    <location>
        <begin position="2093"/>
        <end position="2201"/>
    </location>
</feature>
<keyword evidence="10" id="KW-1185">Reference proteome</keyword>
<evidence type="ECO:0000313" key="10">
    <source>
        <dbReference type="Proteomes" id="UP001215151"/>
    </source>
</evidence>
<dbReference type="SUPFAM" id="SSF63829">
    <property type="entry name" value="Calcium-dependent phosphotriesterase"/>
    <property type="match status" value="1"/>
</dbReference>
<evidence type="ECO:0000256" key="1">
    <source>
        <dbReference type="ARBA" id="ARBA00004123"/>
    </source>
</evidence>
<dbReference type="InterPro" id="IPR042538">
    <property type="entry name" value="Nucleoporin_Nup155_C_3"/>
</dbReference>
<keyword evidence="4" id="KW-0539">Nucleus</keyword>
<dbReference type="Gene3D" id="1.10.287.1490">
    <property type="match status" value="1"/>
</dbReference>
<dbReference type="PANTHER" id="PTHR10350">
    <property type="entry name" value="NUCLEAR PORE COMPLEX PROTEIN NUP155"/>
    <property type="match status" value="1"/>
</dbReference>
<evidence type="ECO:0008006" key="11">
    <source>
        <dbReference type="Google" id="ProtNLM"/>
    </source>
</evidence>
<dbReference type="InterPro" id="IPR007187">
    <property type="entry name" value="Nucleoporin_Nup133/Nup155_C"/>
</dbReference>
<dbReference type="Gene3D" id="2.130.10.10">
    <property type="entry name" value="YVTN repeat-like/Quinoprotein amine dehydrogenase"/>
    <property type="match status" value="1"/>
</dbReference>
<feature type="domain" description="Nucleoporin Nup133/Nup155-like C-terminal" evidence="7">
    <location>
        <begin position="671"/>
        <end position="1337"/>
    </location>
</feature>
<feature type="coiled-coil region" evidence="5">
    <location>
        <begin position="1795"/>
        <end position="1914"/>
    </location>
</feature>
<organism evidence="9 10">
    <name type="scientific">Trametes cubensis</name>
    <dbReference type="NCBI Taxonomy" id="1111947"/>
    <lineage>
        <taxon>Eukaryota</taxon>
        <taxon>Fungi</taxon>
        <taxon>Dikarya</taxon>
        <taxon>Basidiomycota</taxon>
        <taxon>Agaricomycotina</taxon>
        <taxon>Agaricomycetes</taxon>
        <taxon>Polyporales</taxon>
        <taxon>Polyporaceae</taxon>
        <taxon>Trametes</taxon>
    </lineage>
</organism>
<evidence type="ECO:0000259" key="8">
    <source>
        <dbReference type="Pfam" id="PF08801"/>
    </source>
</evidence>
<dbReference type="Pfam" id="PF03177">
    <property type="entry name" value="Nucleoporin_C"/>
    <property type="match status" value="1"/>
</dbReference>
<dbReference type="Gene3D" id="1.20.120.1880">
    <property type="entry name" value="Nucleoporin, helical C-terminal domain"/>
    <property type="match status" value="1"/>
</dbReference>
<dbReference type="InterPro" id="IPR004870">
    <property type="entry name" value="Nucleoporin_Nup155"/>
</dbReference>
<evidence type="ECO:0000259" key="7">
    <source>
        <dbReference type="Pfam" id="PF03177"/>
    </source>
</evidence>
<evidence type="ECO:0000256" key="4">
    <source>
        <dbReference type="ARBA" id="ARBA00023242"/>
    </source>
</evidence>
<evidence type="ECO:0000256" key="2">
    <source>
        <dbReference type="ARBA" id="ARBA00007373"/>
    </source>
</evidence>
<keyword evidence="5" id="KW-0175">Coiled coil</keyword>
<protein>
    <recommendedName>
        <fullName evidence="11">Nucleoporin</fullName>
    </recommendedName>
</protein>
<dbReference type="InterPro" id="IPR042533">
    <property type="entry name" value="Nucleoporin_Nup155_C_1"/>
</dbReference>
<dbReference type="Gene3D" id="1.25.40.440">
    <property type="entry name" value="Nucleoporin, helical domain, central subdomain"/>
    <property type="match status" value="1"/>
</dbReference>
<dbReference type="GO" id="GO:0017056">
    <property type="term" value="F:structural constituent of nuclear pore"/>
    <property type="evidence" value="ECO:0007669"/>
    <property type="project" value="InterPro"/>
</dbReference>
<dbReference type="GO" id="GO:0006606">
    <property type="term" value="P:protein import into nucleus"/>
    <property type="evidence" value="ECO:0007669"/>
    <property type="project" value="TreeGrafter"/>
</dbReference>
<evidence type="ECO:0000256" key="5">
    <source>
        <dbReference type="SAM" id="Coils"/>
    </source>
</evidence>
<dbReference type="GO" id="GO:0036228">
    <property type="term" value="P:protein localization to nuclear inner membrane"/>
    <property type="evidence" value="ECO:0007669"/>
    <property type="project" value="TreeGrafter"/>
</dbReference>
<evidence type="ECO:0000256" key="3">
    <source>
        <dbReference type="ARBA" id="ARBA00022448"/>
    </source>
</evidence>
<dbReference type="Proteomes" id="UP001215151">
    <property type="component" value="Unassembled WGS sequence"/>
</dbReference>
<feature type="compositionally biased region" description="Basic and acidic residues" evidence="6">
    <location>
        <begin position="2136"/>
        <end position="2151"/>
    </location>
</feature>
<dbReference type="GO" id="GO:0044611">
    <property type="term" value="C:nuclear pore inner ring"/>
    <property type="evidence" value="ECO:0007669"/>
    <property type="project" value="TreeGrafter"/>
</dbReference>
<feature type="compositionally biased region" description="Basic residues" evidence="6">
    <location>
        <begin position="2163"/>
        <end position="2201"/>
    </location>
</feature>